<dbReference type="EMBL" id="CP054548">
    <property type="protein sequence ID" value="QSL67158.1"/>
    <property type="molecule type" value="Genomic_DNA"/>
</dbReference>
<evidence type="ECO:0000256" key="19">
    <source>
        <dbReference type="ARBA" id="ARBA00023015"/>
    </source>
</evidence>
<keyword evidence="27" id="KW-0753">Steroid metabolism</keyword>
<comment type="subcellular location">
    <subcellularLocation>
        <location evidence="1">Cytoplasm</location>
        <location evidence="1">Cytoskeleton</location>
    </subcellularLocation>
    <subcellularLocation>
        <location evidence="2">Endoplasmic reticulum membrane</location>
        <topology evidence="2">Multi-pass membrane protein</topology>
    </subcellularLocation>
    <subcellularLocation>
        <location evidence="31">Nucleus</location>
    </subcellularLocation>
    <subcellularLocation>
        <location evidence="31">Chromosome</location>
    </subcellularLocation>
</comment>
<feature type="region of interest" description="Disordered" evidence="32">
    <location>
        <begin position="857"/>
        <end position="927"/>
    </location>
</feature>
<keyword evidence="6 31" id="KW-0158">Chromosome</keyword>
<evidence type="ECO:0000256" key="33">
    <source>
        <dbReference type="SAM" id="Phobius"/>
    </source>
</evidence>
<evidence type="ECO:0000256" key="9">
    <source>
        <dbReference type="ARBA" id="ARBA00022692"/>
    </source>
</evidence>
<evidence type="ECO:0000256" key="11">
    <source>
        <dbReference type="ARBA" id="ARBA00022705"/>
    </source>
</evidence>
<organism evidence="37 38">
    <name type="scientific">Pneumocystis wakefieldiae</name>
    <dbReference type="NCBI Taxonomy" id="38082"/>
    <lineage>
        <taxon>Eukaryota</taxon>
        <taxon>Fungi</taxon>
        <taxon>Dikarya</taxon>
        <taxon>Ascomycota</taxon>
        <taxon>Taphrinomycotina</taxon>
        <taxon>Pneumocystomycetes</taxon>
        <taxon>Pneumocystaceae</taxon>
        <taxon>Pneumocystis</taxon>
    </lineage>
</organism>
<dbReference type="Pfam" id="PF00557">
    <property type="entry name" value="Peptidase_M24"/>
    <property type="match status" value="1"/>
</dbReference>
<feature type="transmembrane region" description="Helical" evidence="33">
    <location>
        <begin position="81"/>
        <end position="104"/>
    </location>
</feature>
<dbReference type="Pfam" id="PF04130">
    <property type="entry name" value="GCP_C_terminal"/>
    <property type="match status" value="1"/>
</dbReference>
<feature type="transmembrane region" description="Helical" evidence="33">
    <location>
        <begin position="298"/>
        <end position="315"/>
    </location>
</feature>
<evidence type="ECO:0000256" key="25">
    <source>
        <dbReference type="ARBA" id="ARBA00023204"/>
    </source>
</evidence>
<keyword evidence="10" id="KW-0493">Microtubule</keyword>
<comment type="pathway">
    <text evidence="29">Steroid metabolism; ergosterol biosynthesis.</text>
</comment>
<dbReference type="Pfam" id="PF14826">
    <property type="entry name" value="FACT-Spt16_Nlob"/>
    <property type="match status" value="1"/>
</dbReference>
<evidence type="ECO:0000256" key="29">
    <source>
        <dbReference type="ARBA" id="ARBA00029435"/>
    </source>
</evidence>
<evidence type="ECO:0000259" key="36">
    <source>
        <dbReference type="SMART" id="SM01287"/>
    </source>
</evidence>
<keyword evidence="18" id="KW-0756">Sterol biosynthesis</keyword>
<dbReference type="GO" id="GO:0000930">
    <property type="term" value="C:gamma-tubulin complex"/>
    <property type="evidence" value="ECO:0007669"/>
    <property type="project" value="UniProtKB-ARBA"/>
</dbReference>
<keyword evidence="13" id="KW-0256">Endoplasmic reticulum</keyword>
<evidence type="ECO:0000256" key="14">
    <source>
        <dbReference type="ARBA" id="ARBA00022857"/>
    </source>
</evidence>
<dbReference type="GO" id="GO:0006696">
    <property type="term" value="P:ergosterol biosynthetic process"/>
    <property type="evidence" value="ECO:0007669"/>
    <property type="project" value="UniProtKB-ARBA"/>
</dbReference>
<evidence type="ECO:0000256" key="32">
    <source>
        <dbReference type="SAM" id="MobiDB-lite"/>
    </source>
</evidence>
<dbReference type="Gene3D" id="3.90.230.10">
    <property type="entry name" value="Creatinase/methionine aminopeptidase superfamily"/>
    <property type="match status" value="1"/>
</dbReference>
<evidence type="ECO:0000256" key="8">
    <source>
        <dbReference type="ARBA" id="ARBA00022516"/>
    </source>
</evidence>
<feature type="transmembrane region" description="Helical" evidence="33">
    <location>
        <begin position="385"/>
        <end position="408"/>
    </location>
</feature>
<comment type="similarity">
    <text evidence="4">Belongs to the TUBGCP family.</text>
</comment>
<dbReference type="GO" id="GO:0007020">
    <property type="term" value="P:microtubule nucleation"/>
    <property type="evidence" value="ECO:0007669"/>
    <property type="project" value="UniProtKB-ARBA"/>
</dbReference>
<dbReference type="PANTHER" id="PTHR13980:SF15">
    <property type="entry name" value="FACT COMPLEX SUBUNIT SPT16"/>
    <property type="match status" value="1"/>
</dbReference>
<evidence type="ECO:0000256" key="13">
    <source>
        <dbReference type="ARBA" id="ARBA00022824"/>
    </source>
</evidence>
<dbReference type="GO" id="GO:0010468">
    <property type="term" value="P:regulation of gene expression"/>
    <property type="evidence" value="ECO:0007669"/>
    <property type="project" value="UniProtKB-ARBA"/>
</dbReference>
<comment type="subunit">
    <text evidence="31">Component of the FACT complex.</text>
</comment>
<dbReference type="GO" id="GO:0043015">
    <property type="term" value="F:gamma-tubulin binding"/>
    <property type="evidence" value="ECO:0007669"/>
    <property type="project" value="InterPro"/>
</dbReference>
<evidence type="ECO:0000256" key="27">
    <source>
        <dbReference type="ARBA" id="ARBA00023221"/>
    </source>
</evidence>
<dbReference type="GO" id="GO:0000246">
    <property type="term" value="F:Delta24(24-1) sterol reductase activity"/>
    <property type="evidence" value="ECO:0007669"/>
    <property type="project" value="UniProtKB-EC"/>
</dbReference>
<evidence type="ECO:0000256" key="17">
    <source>
        <dbReference type="ARBA" id="ARBA00023002"/>
    </source>
</evidence>
<dbReference type="InterPro" id="IPR013719">
    <property type="entry name" value="RTT106/SPT16-like_middle_dom"/>
</dbReference>
<dbReference type="FunFam" id="1.20.120.1630:FF:000003">
    <property type="entry name" value="C-24(28) sterol reductase"/>
    <property type="match status" value="1"/>
</dbReference>
<evidence type="ECO:0000259" key="34">
    <source>
        <dbReference type="SMART" id="SM01285"/>
    </source>
</evidence>
<dbReference type="OrthoDB" id="10251642at2759"/>
<keyword evidence="22 33" id="KW-0472">Membrane</keyword>
<comment type="similarity">
    <text evidence="3">Belongs to the ERG4/ERG24 family.</text>
</comment>
<dbReference type="PROSITE" id="PS01018">
    <property type="entry name" value="STEROL_REDUCT_2"/>
    <property type="match status" value="1"/>
</dbReference>
<name>A0A899G7A5_9ASCO</name>
<dbReference type="FunFam" id="2.30.29.150:FF:000002">
    <property type="entry name" value="FACT complex subunit SPT16"/>
    <property type="match status" value="1"/>
</dbReference>
<dbReference type="Gene3D" id="2.30.29.30">
    <property type="entry name" value="Pleckstrin-homology domain (PH domain)/Phosphotyrosine-binding domain (PTB)"/>
    <property type="match status" value="1"/>
</dbReference>
<evidence type="ECO:0000256" key="24">
    <source>
        <dbReference type="ARBA" id="ARBA00023166"/>
    </source>
</evidence>
<dbReference type="Pfam" id="PF01222">
    <property type="entry name" value="ERG4_ERG24"/>
    <property type="match status" value="1"/>
</dbReference>
<feature type="transmembrane region" description="Helical" evidence="33">
    <location>
        <begin position="263"/>
        <end position="286"/>
    </location>
</feature>
<feature type="compositionally biased region" description="Low complexity" evidence="32">
    <location>
        <begin position="1433"/>
        <end position="1454"/>
    </location>
</feature>
<dbReference type="Gene3D" id="1.20.120.1630">
    <property type="match status" value="1"/>
</dbReference>
<evidence type="ECO:0000256" key="1">
    <source>
        <dbReference type="ARBA" id="ARBA00004245"/>
    </source>
</evidence>
<evidence type="ECO:0000256" key="3">
    <source>
        <dbReference type="ARBA" id="ARBA00005402"/>
    </source>
</evidence>
<evidence type="ECO:0000256" key="20">
    <source>
        <dbReference type="ARBA" id="ARBA00023054"/>
    </source>
</evidence>
<dbReference type="Gene3D" id="2.30.29.210">
    <property type="entry name" value="FACT complex subunit Spt16p/Cdc68p"/>
    <property type="match status" value="1"/>
</dbReference>
<dbReference type="SUPFAM" id="SSF55920">
    <property type="entry name" value="Creatinase/aminopeptidase"/>
    <property type="match status" value="1"/>
</dbReference>
<evidence type="ECO:0000256" key="31">
    <source>
        <dbReference type="RuleBase" id="RU367052"/>
    </source>
</evidence>
<dbReference type="GO" id="GO:0006458">
    <property type="term" value="P:'de novo' protein folding"/>
    <property type="evidence" value="ECO:0007669"/>
    <property type="project" value="InterPro"/>
</dbReference>
<keyword evidence="12 31" id="KW-0227">DNA damage</keyword>
<dbReference type="GO" id="GO:0005816">
    <property type="term" value="C:spindle pole body"/>
    <property type="evidence" value="ECO:0007669"/>
    <property type="project" value="UniProtKB-ARBA"/>
</dbReference>
<dbReference type="Gene3D" id="3.40.350.10">
    <property type="entry name" value="Creatinase/prolidase N-terminal domain"/>
    <property type="match status" value="1"/>
</dbReference>
<dbReference type="GO" id="GO:0006368">
    <property type="term" value="P:transcription elongation by RNA polymerase II"/>
    <property type="evidence" value="ECO:0007669"/>
    <property type="project" value="TreeGrafter"/>
</dbReference>
<evidence type="ECO:0000256" key="5">
    <source>
        <dbReference type="ARBA" id="ARBA00010779"/>
    </source>
</evidence>
<dbReference type="SMART" id="SM01287">
    <property type="entry name" value="Rtt106"/>
    <property type="match status" value="1"/>
</dbReference>
<keyword evidence="38" id="KW-1185">Reference proteome</keyword>
<dbReference type="InterPro" id="IPR042241">
    <property type="entry name" value="GCP_C_sf"/>
</dbReference>
<keyword evidence="24" id="KW-1207">Sterol metabolism</keyword>
<dbReference type="InterPro" id="IPR040258">
    <property type="entry name" value="Spt16"/>
</dbReference>
<evidence type="ECO:0000256" key="30">
    <source>
        <dbReference type="ARBA" id="ARBA00048918"/>
    </source>
</evidence>
<dbReference type="InterPro" id="IPR019623">
    <property type="entry name" value="Rot1"/>
</dbReference>
<dbReference type="InterPro" id="IPR033825">
    <property type="entry name" value="Spt16_M24"/>
</dbReference>
<dbReference type="SMART" id="SM01285">
    <property type="entry name" value="FACT-Spt16_Nlob"/>
    <property type="match status" value="1"/>
</dbReference>
<dbReference type="GO" id="GO:0006281">
    <property type="term" value="P:DNA repair"/>
    <property type="evidence" value="ECO:0007669"/>
    <property type="project" value="UniProtKB-UniRule"/>
</dbReference>
<dbReference type="Pfam" id="PF08644">
    <property type="entry name" value="SPT16"/>
    <property type="match status" value="1"/>
</dbReference>
<dbReference type="InterPro" id="IPR029148">
    <property type="entry name" value="FACT-SPT16_Nlobe"/>
</dbReference>
<dbReference type="InterPro" id="IPR013953">
    <property type="entry name" value="FACT_SPT16_M"/>
</dbReference>
<keyword evidence="9 33" id="KW-0812">Transmembrane</keyword>
<dbReference type="InterPro" id="IPR029149">
    <property type="entry name" value="Creatin/AminoP/Spt16_N"/>
</dbReference>
<keyword evidence="15" id="KW-0752">Steroid biosynthesis</keyword>
<dbReference type="FunFam" id="2.30.29.210:FF:000001">
    <property type="entry name" value="FACT complex subunit spt16"/>
    <property type="match status" value="1"/>
</dbReference>
<dbReference type="InterPro" id="IPR056595">
    <property type="entry name" value="Fact-SPT16_PH"/>
</dbReference>
<reference evidence="37" key="1">
    <citation type="submission" date="2020-06" db="EMBL/GenBank/DDBJ databases">
        <title>Genomes of multiple members of Pneumocystis genus reveal paths to human pathogen Pneumocystis jirovecii.</title>
        <authorList>
            <person name="Cisse O.H."/>
            <person name="Ma L."/>
            <person name="Dekker J."/>
            <person name="Khil P."/>
            <person name="Jo J."/>
            <person name="Brenchley J."/>
            <person name="Blair R."/>
            <person name="Pahar B."/>
            <person name="Chabe M."/>
            <person name="Van Rompay K.A."/>
            <person name="Keesler R."/>
            <person name="Sukura A."/>
            <person name="Hirsch V."/>
            <person name="Kutty G."/>
            <person name="Liu Y."/>
            <person name="Peng L."/>
            <person name="Chen J."/>
            <person name="Song J."/>
            <person name="Weissenbacher-Lang C."/>
            <person name="Xu J."/>
            <person name="Upham N.S."/>
            <person name="Stajich J.E."/>
            <person name="Cuomo C.A."/>
            <person name="Cushion M.T."/>
            <person name="Kovacs J.A."/>
        </authorList>
    </citation>
    <scope>NUCLEOTIDE SEQUENCE</scope>
    <source>
        <strain evidence="37">2A</strain>
    </source>
</reference>
<dbReference type="FunFam" id="2.30.29.30:FF:000017">
    <property type="entry name" value="FACT complex subunit SPT16"/>
    <property type="match status" value="1"/>
</dbReference>
<evidence type="ECO:0000256" key="22">
    <source>
        <dbReference type="ARBA" id="ARBA00023136"/>
    </source>
</evidence>
<dbReference type="InterPro" id="IPR018083">
    <property type="entry name" value="Sterol_reductase_CS"/>
</dbReference>
<comment type="catalytic activity">
    <reaction evidence="30">
        <text>ergosterol + NADP(+) = ergosta-5,7,22,24(28)-tetraen-3beta-ol + NADPH + H(+)</text>
        <dbReference type="Rhea" id="RHEA:18501"/>
        <dbReference type="ChEBI" id="CHEBI:15378"/>
        <dbReference type="ChEBI" id="CHEBI:16933"/>
        <dbReference type="ChEBI" id="CHEBI:18249"/>
        <dbReference type="ChEBI" id="CHEBI:57783"/>
        <dbReference type="ChEBI" id="CHEBI:58349"/>
        <dbReference type="EC" id="1.3.1.71"/>
    </reaction>
    <physiologicalReaction direction="right-to-left" evidence="30">
        <dbReference type="Rhea" id="RHEA:18503"/>
    </physiologicalReaction>
</comment>
<evidence type="ECO:0000313" key="37">
    <source>
        <dbReference type="EMBL" id="QSL67158.1"/>
    </source>
</evidence>
<evidence type="ECO:0000256" key="16">
    <source>
        <dbReference type="ARBA" id="ARBA00022989"/>
    </source>
</evidence>
<dbReference type="Pfam" id="PF24824">
    <property type="entry name" value="PH_SPT16"/>
    <property type="match status" value="1"/>
</dbReference>
<keyword evidence="7" id="KW-0963">Cytoplasm</keyword>
<feature type="domain" description="Histone chaperone RTT106/FACT complex subunit SPT16-like middle" evidence="36">
    <location>
        <begin position="1225"/>
        <end position="1315"/>
    </location>
</feature>
<keyword evidence="16 33" id="KW-1133">Transmembrane helix</keyword>
<keyword evidence="20" id="KW-0175">Coiled coil</keyword>
<feature type="transmembrane region" description="Helical" evidence="33">
    <location>
        <begin position="198"/>
        <end position="218"/>
    </location>
</feature>
<dbReference type="InterPro" id="IPR001171">
    <property type="entry name" value="ERG24_DHCR-like"/>
</dbReference>
<keyword evidence="11 31" id="KW-0235">DNA replication</keyword>
<keyword evidence="8" id="KW-0444">Lipid biosynthesis</keyword>
<feature type="compositionally biased region" description="Acidic residues" evidence="32">
    <location>
        <begin position="1347"/>
        <end position="1401"/>
    </location>
</feature>
<dbReference type="InterPro" id="IPR000994">
    <property type="entry name" value="Pept_M24"/>
</dbReference>
<dbReference type="FunFam" id="1.20.120.1900:FF:000011">
    <property type="entry name" value="Spindle pole body component"/>
    <property type="match status" value="1"/>
</dbReference>
<dbReference type="FunFam" id="3.90.230.10:FF:000005">
    <property type="entry name" value="FACT complex subunit spt16"/>
    <property type="match status" value="1"/>
</dbReference>
<dbReference type="GO" id="GO:0005789">
    <property type="term" value="C:endoplasmic reticulum membrane"/>
    <property type="evidence" value="ECO:0007669"/>
    <property type="project" value="UniProtKB-SubCell"/>
</dbReference>
<feature type="transmembrane region" description="Helical" evidence="33">
    <location>
        <begin position="140"/>
        <end position="163"/>
    </location>
</feature>
<dbReference type="Gene3D" id="1.20.120.1900">
    <property type="entry name" value="Gamma-tubulin complex, C-terminal domain"/>
    <property type="match status" value="1"/>
</dbReference>
<evidence type="ECO:0000256" key="2">
    <source>
        <dbReference type="ARBA" id="ARBA00004477"/>
    </source>
</evidence>
<dbReference type="InterPro" id="IPR041470">
    <property type="entry name" value="GCP_N"/>
</dbReference>
<keyword evidence="14" id="KW-0521">NADP</keyword>
<evidence type="ECO:0000256" key="12">
    <source>
        <dbReference type="ARBA" id="ARBA00022763"/>
    </source>
</evidence>
<keyword evidence="23 31" id="KW-0804">Transcription</keyword>
<feature type="region of interest" description="Disordered" evidence="32">
    <location>
        <begin position="1433"/>
        <end position="1465"/>
    </location>
</feature>
<comment type="function">
    <text evidence="31">Component of the FACT complex, a general chromatin factor that acts to reorganize nucleosomes. The FACT complex is involved in multiple processes that require DNA as a template such as mRNA elongation, DNA replication and DNA repair. During transcription elongation the FACT complex acts as a histone chaperone that both destabilizes and restores nucleosomal structure. It facilitates the passage of RNA polymerase II and transcription by promoting the dissociation of one histone H2A-H2B dimer from the nucleosome, then subsequently promotes the reestablishment of the nucleosome following the passage of RNA polymerase II.</text>
</comment>
<evidence type="ECO:0000256" key="21">
    <source>
        <dbReference type="ARBA" id="ARBA00023098"/>
    </source>
</evidence>
<dbReference type="GO" id="GO:0005874">
    <property type="term" value="C:microtubule"/>
    <property type="evidence" value="ECO:0007669"/>
    <property type="project" value="UniProtKB-KW"/>
</dbReference>
<feature type="domain" description="FACT complex subunit SPT16 middle" evidence="35">
    <location>
        <begin position="952"/>
        <end position="1102"/>
    </location>
</feature>
<dbReference type="PROSITE" id="PS01017">
    <property type="entry name" value="STEROL_REDUCT_1"/>
    <property type="match status" value="1"/>
</dbReference>
<feature type="compositionally biased region" description="Basic and acidic residues" evidence="32">
    <location>
        <begin position="857"/>
        <end position="870"/>
    </location>
</feature>
<dbReference type="GO" id="GO:0031491">
    <property type="term" value="F:nucleosome binding"/>
    <property type="evidence" value="ECO:0007669"/>
    <property type="project" value="TreeGrafter"/>
</dbReference>
<comment type="similarity">
    <text evidence="5 31">Belongs to the peptidase M24 family. SPT16 subfamily.</text>
</comment>
<dbReference type="InterPro" id="IPR040457">
    <property type="entry name" value="GCP_C"/>
</dbReference>
<dbReference type="GO" id="GO:0035101">
    <property type="term" value="C:FACT complex"/>
    <property type="evidence" value="ECO:0007669"/>
    <property type="project" value="UniProtKB-UniRule"/>
</dbReference>
<dbReference type="Gene3D" id="2.30.29.150">
    <property type="match status" value="1"/>
</dbReference>
<dbReference type="Pfam" id="PF17681">
    <property type="entry name" value="GCP_N_terminal"/>
    <property type="match status" value="1"/>
</dbReference>
<evidence type="ECO:0000256" key="4">
    <source>
        <dbReference type="ARBA" id="ARBA00010337"/>
    </source>
</evidence>
<evidence type="ECO:0000259" key="35">
    <source>
        <dbReference type="SMART" id="SM01286"/>
    </source>
</evidence>
<keyword evidence="26" id="KW-0206">Cytoskeleton</keyword>
<dbReference type="PANTHER" id="PTHR13980">
    <property type="entry name" value="CDC68 RELATED"/>
    <property type="match status" value="1"/>
</dbReference>
<feature type="region of interest" description="Disordered" evidence="32">
    <location>
        <begin position="1347"/>
        <end position="1407"/>
    </location>
</feature>
<evidence type="ECO:0000256" key="28">
    <source>
        <dbReference type="ARBA" id="ARBA00023242"/>
    </source>
</evidence>
<dbReference type="InterPro" id="IPR011993">
    <property type="entry name" value="PH-like_dom_sf"/>
</dbReference>
<sequence>MVETRSQSARTPIQTRSAASAVQCVGTRSRKNVKAEIQTNETIELSNEISKRGDSAPEAQSKAQGGLASDSFQYYEFGGPIGVLFMIIFFPCLMYYFWICWAHYQGHWALPRSNETFFEFLSSMVHYIVKDAFPHPKAWIIYWAFIQKGCSCFAVSFIAYFHAVLTGNVHRMSGCFIYDFFMGASLNPRIGKYLDLKMFFEVRLPWFMLFFISLAVGIRQYEVYGYVSPQVAFVIFAHYLYANACAKGEELIVTTWDMAYEKWGFMLIFWNMAGVPFTYCHCTLFLVNRPPYQYRWSILYNIFCFFLLIGSYYVFDTSNSQKNRFRQQRYGALRLRKTFPQLPWQTIKNPKYIQCANGGTLLTSGWCQFARKIHYTADFIQSLSWALITGFSSPLPYFYPAFFILVLIHRTSRDIRRCKAKYGRDWDEYCRLCPYLFIPNYLHTKEHVFFEITSLLVVQGALDDDKPYSKTSSIHNWLLGYEFPDMLMLLTQDMIYFLTSDKKATILETLKDGVEAFPMTILRRSKQPAENEGVFKQVLDAMEKAGKRVGVFLRDTLKGKFADEWKGVYGKTSFEQVDVSSGVSLAMAVKEEDELKSIRLACKASVLLISTYFVDKMSTIIDEEDKVSHSQLSEMVERKVEEESFFRSKMGSDFDPEQLEWCYTPIIQSGGNYDLRPSAVSDDHLLQGNVILCSLGLRYKSYCSNVGRTYLIDPNKTQENYYDFLLLLQKKIFESIKDGAVVKDVYNKAVGLIRVKYPELESKFVRNIGFGIGIEFQDKTLILNSKNNRVLKDGMTLNISIGFNDIENPKPLHIKDRIYSLLLIDTIKVTRDAPIVYTDSPKSYNDISYYNDDEPIEKENISKKRPERKVSSANSAILKRKTRGENKDVDDSAEQRRKQHQKELAEKKQEEGLARFSNGDGIQNGVEKPALRKIESYKRDSQMPSSIKTLKIIVDIKNSSIIVPIYGRPVPFHISTLKNASKNDEGEFVYLRLNFLTPGQGVGKKDDMPFDDLSASFIRSLTFRSSDTRHMSEVFLSIQEMKKNVAKREAERREMADVVEQDNLIEVKNRRPLKLLDVFSRPALDGKRVPGELQIHQNGLRYQSPLRSDHKIDLLFSNIKHLFFQPCDNELIALIHVHLKNPIIIGKRRAKDVQFYREASDMQFDETGNKKRKYRYGDEDELELEQEERRRRAALNKEFKAFSEKISESNEGVIDVDIPVRELGFTGVPFRSNVLLQPTTECLVHLTDPPFLVITLSDIEIAHLERVQFGLKNFDLVFVFKDFRRPPAHINTIPMSQLDNVKDWLDSVDIAYTEGVLNLNWVTIMKTINDDPLAFFEEGGWAFLNNESDEDSAESEEEGSEFAVTEEDDESEEESDYEENASDDESEVDEEDLSEADDWDELEKKASRDDAKKSRNAFIIALTFSRIVRSMRRSSSPASGSISSFPRSQSLRSSTNEPHPLELMLNNGSYDQKASLEGLTHSPLNHGRKSDADNNSLYEGQGHILSSLKKDKNYVPVYELNRVIRSTAPLARQITVSFSAQPSFSFEGVSPSLQEVFLMDDLLSVLMGIEGRFIRYQNEEDRWNDNNRLAGVKFRISSGAEPSLLDLTRMILKVATCYISIDAFIDIYSKPECGLVNHALCAAMRELLKGYFTLIAQLEHQFNTNPSFTIHTFHLHMHSTSQSLFVMQALIHDIMKKSYVLDEENSDDSIDDVDSFLRSIQDKGISSIVNSKVCKGGSVLEMITNRLLSLSGDPRAKKLLEYLLKETSKPYMKMLNAWMHRGEIRDPQSEFMIKEQKSIKKDRLEDDYIDEYWEKRYTIRDNEVPSQLEPVKTKVLVAGKYLNVVRECSGINISKDLSDNMPSTFDDIRFLDSVNAAYAHADASLLKLLLETHGLSNRLLSLKHYFFLHQSDFFTYFLDLASHELKKLVKDISLTKLQSLLDISIRIPGSIASNDPFKEDIKVQMSNVGLVDWLMKIVSLSGIDETAIASGTIWIDDYQSQAYSTEKKDKEFTGINGLQFDYFVPFPLSLVISRKAVLRYQLIFRHLLSMRHLEQLLGSAWLDHSKNMSWKKYSICSQVEKWKNRVWLLRSKMLNFVQQLFYYCTNEVMEPNWLIFQKRLSKILTVEQLMQDHIDFLDACLKECMLTNSKLLRVQAKLMTTCTMFASNTKYLTRSLASVEDNNSTEPQIDFAKMKKLNDILHKYEENFSHHLKILLDTCNYFAKTETVSLLSLIIRLDWKESRELGLAGTWTSKSKSVFTGPEFYDPTRDVMFPPKLTGISYSFTEDGYFEESLYRVSTNPITPECSVAVLQWQHGSYQKLDNGSLLLNPFPSDGRQIFSDPCAALTSRYTRFSVRELIIIILDAYYKEYKLLLYQFDGTPVQPLYFAHYPPKMLPTVTLTPLSTRTLQKRSLEYHFSFFLISTTDYVFWISILMILFECFKIRSAH</sequence>
<dbReference type="InterPro" id="IPR036005">
    <property type="entry name" value="Creatinase/aminopeptidase-like"/>
</dbReference>
<evidence type="ECO:0000256" key="10">
    <source>
        <dbReference type="ARBA" id="ARBA00022701"/>
    </source>
</evidence>
<evidence type="ECO:0000256" key="7">
    <source>
        <dbReference type="ARBA" id="ARBA00022490"/>
    </source>
</evidence>
<evidence type="ECO:0000256" key="18">
    <source>
        <dbReference type="ARBA" id="ARBA00023011"/>
    </source>
</evidence>
<keyword evidence="25 31" id="KW-0234">DNA repair</keyword>
<dbReference type="CDD" id="cd01091">
    <property type="entry name" value="CDC68-like"/>
    <property type="match status" value="1"/>
</dbReference>
<feature type="domain" description="FACT complex subunit SPT16 N-terminal lobe" evidence="34">
    <location>
        <begin position="441"/>
        <end position="583"/>
    </location>
</feature>
<dbReference type="Proteomes" id="UP000663699">
    <property type="component" value="Chromosome 17"/>
</dbReference>
<evidence type="ECO:0000256" key="23">
    <source>
        <dbReference type="ARBA" id="ARBA00023163"/>
    </source>
</evidence>
<dbReference type="SMART" id="SM01286">
    <property type="entry name" value="SPT16"/>
    <property type="match status" value="1"/>
</dbReference>
<feature type="transmembrane region" description="Helical" evidence="33">
    <location>
        <begin position="224"/>
        <end position="242"/>
    </location>
</feature>
<keyword evidence="17" id="KW-0560">Oxidoreductase</keyword>
<feature type="compositionally biased region" description="Basic and acidic residues" evidence="32">
    <location>
        <begin position="883"/>
        <end position="913"/>
    </location>
</feature>
<gene>
    <name evidence="37" type="ORF">MERGE_001547</name>
</gene>
<accession>A0A899G7A5</accession>
<proteinExistence type="inferred from homology"/>
<dbReference type="Pfam" id="PF10681">
    <property type="entry name" value="Rot1"/>
    <property type="match status" value="1"/>
</dbReference>
<evidence type="ECO:0000313" key="38">
    <source>
        <dbReference type="Proteomes" id="UP000663699"/>
    </source>
</evidence>
<evidence type="ECO:0000256" key="6">
    <source>
        <dbReference type="ARBA" id="ARBA00022454"/>
    </source>
</evidence>
<keyword evidence="19 31" id="KW-0805">Transcription regulation</keyword>
<dbReference type="Pfam" id="PF08512">
    <property type="entry name" value="Rttp106-like_middle"/>
    <property type="match status" value="1"/>
</dbReference>
<keyword evidence="28 31" id="KW-0539">Nucleus</keyword>
<evidence type="ECO:0000256" key="15">
    <source>
        <dbReference type="ARBA" id="ARBA00022955"/>
    </source>
</evidence>
<keyword evidence="21" id="KW-0443">Lipid metabolism</keyword>
<evidence type="ECO:0000256" key="26">
    <source>
        <dbReference type="ARBA" id="ARBA00023212"/>
    </source>
</evidence>
<dbReference type="GO" id="GO:0006260">
    <property type="term" value="P:DNA replication"/>
    <property type="evidence" value="ECO:0007669"/>
    <property type="project" value="UniProtKB-KW"/>
</dbReference>
<feature type="transmembrane region" description="Helical" evidence="33">
    <location>
        <begin position="2415"/>
        <end position="2438"/>
    </location>
</feature>
<protein>
    <recommendedName>
        <fullName evidence="31">FACT complex subunit</fullName>
    </recommendedName>
</protein>